<dbReference type="EMBL" id="JACAOA010000011">
    <property type="protein sequence ID" value="MBA5729230.1"/>
    <property type="molecule type" value="Genomic_DNA"/>
</dbReference>
<keyword evidence="2" id="KW-1185">Reference proteome</keyword>
<accession>A0A839A5Y6</accession>
<evidence type="ECO:0000313" key="2">
    <source>
        <dbReference type="Proteomes" id="UP000571018"/>
    </source>
</evidence>
<gene>
    <name evidence="1" type="ORF">HW423_05470</name>
</gene>
<sequence>MKLRLSDEDMKMSKEKYADLTAAAGFAEEPKFIGLANYYVVILDEEKITLVQTDLGFNEKGTTIIPLTKVNSIKVSGTLIKKVVIDTHRKKYKLQFKAMAIPNRAEQKNIVEKLAVAV</sequence>
<evidence type="ECO:0008006" key="3">
    <source>
        <dbReference type="Google" id="ProtNLM"/>
    </source>
</evidence>
<proteinExistence type="predicted"/>
<comment type="caution">
    <text evidence="1">The sequence shown here is derived from an EMBL/GenBank/DDBJ whole genome shotgun (WGS) entry which is preliminary data.</text>
</comment>
<evidence type="ECO:0000313" key="1">
    <source>
        <dbReference type="EMBL" id="MBA5729230.1"/>
    </source>
</evidence>
<name>A0A839A5Y6_9LACT</name>
<dbReference type="Proteomes" id="UP000571018">
    <property type="component" value="Unassembled WGS sequence"/>
</dbReference>
<organism evidence="1 2">
    <name type="scientific">Ruoffia halotolerans</name>
    <dbReference type="NCBI Taxonomy" id="2748684"/>
    <lineage>
        <taxon>Bacteria</taxon>
        <taxon>Bacillati</taxon>
        <taxon>Bacillota</taxon>
        <taxon>Bacilli</taxon>
        <taxon>Lactobacillales</taxon>
        <taxon>Aerococcaceae</taxon>
        <taxon>Ruoffia</taxon>
    </lineage>
</organism>
<dbReference type="AlphaFoldDB" id="A0A839A5Y6"/>
<reference evidence="1 2" key="1">
    <citation type="submission" date="2020-06" db="EMBL/GenBank/DDBJ databases">
        <title>Reclassification of Facklamia ignava, Facklamia soureckii and Facklami tabacinasalis as Falseniella iganva gen. nov., comb. nov., Hutsoniella ignava gen. nov., comb. nov., and Ruoffia tabacinasalis gen. nov., comb. nov and description of Ruoffia haltotolerans sp. nov., isolated from hypersaline Inland Sea of Qatar.</title>
        <authorList>
            <person name="Fotedar R."/>
            <person name="Sankaranarayanan K."/>
            <person name="Lawson P."/>
            <person name="Caldwell M."/>
            <person name="Zeyara A."/>
            <person name="Al Malki A."/>
            <person name="Ali M."/>
        </authorList>
    </citation>
    <scope>NUCLEOTIDE SEQUENCE [LARGE SCALE GENOMIC DNA]</scope>
    <source>
        <strain evidence="1 2">INB8</strain>
    </source>
</reference>
<dbReference type="RefSeq" id="WP_218930933.1">
    <property type="nucleotide sequence ID" value="NZ_JACAOA010000011.1"/>
</dbReference>
<protein>
    <recommendedName>
        <fullName evidence="3">YokE-like PH domain-containing protein</fullName>
    </recommendedName>
</protein>